<name>X0KZR5_FUSOX</name>
<sequence length="74" mass="8528">MVLHFELKDLLNSDMQNTARLLDWLQGDMLLEQDVGDLVKEANDRVGRMQGQRVFQVEASRGHVTHVEKIAYAF</sequence>
<reference evidence="1" key="2">
    <citation type="submission" date="2012-05" db="EMBL/GenBank/DDBJ databases">
        <title>The Genome Annotation of Fusarium oxysporum Cotton.</title>
        <authorList>
            <consortium name="The Broad Institute Genomics Platform"/>
            <person name="Ma L.-J."/>
            <person name="Corby-Kistler H."/>
            <person name="Broz K."/>
            <person name="Gale L.R."/>
            <person name="Jonkers W."/>
            <person name="O'Donnell K."/>
            <person name="Ploetz R."/>
            <person name="Steinberg C."/>
            <person name="Schwartz D.C."/>
            <person name="VanEtten H."/>
            <person name="Zhou S."/>
            <person name="Young S.K."/>
            <person name="Zeng Q."/>
            <person name="Gargeya S."/>
            <person name="Fitzgerald M."/>
            <person name="Abouelleil A."/>
            <person name="Alvarado L."/>
            <person name="Chapman S.B."/>
            <person name="Gainer-Dewar J."/>
            <person name="Goldberg J."/>
            <person name="Griggs A."/>
            <person name="Gujja S."/>
            <person name="Hansen M."/>
            <person name="Howarth C."/>
            <person name="Imamovic A."/>
            <person name="Ireland A."/>
            <person name="Larimer J."/>
            <person name="McCowan C."/>
            <person name="Murphy C."/>
            <person name="Pearson M."/>
            <person name="Poon T.W."/>
            <person name="Priest M."/>
            <person name="Roberts A."/>
            <person name="Saif S."/>
            <person name="Shea T."/>
            <person name="Sykes S."/>
            <person name="Wortman J."/>
            <person name="Nusbaum C."/>
            <person name="Birren B."/>
        </authorList>
    </citation>
    <scope>NUCLEOTIDE SEQUENCE</scope>
    <source>
        <strain evidence="1">25433</strain>
    </source>
</reference>
<evidence type="ECO:0000313" key="1">
    <source>
        <dbReference type="EMBL" id="EXM19124.1"/>
    </source>
</evidence>
<organism evidence="1">
    <name type="scientific">Fusarium oxysporum f. sp. vasinfectum 25433</name>
    <dbReference type="NCBI Taxonomy" id="1089449"/>
    <lineage>
        <taxon>Eukaryota</taxon>
        <taxon>Fungi</taxon>
        <taxon>Dikarya</taxon>
        <taxon>Ascomycota</taxon>
        <taxon>Pezizomycotina</taxon>
        <taxon>Sordariomycetes</taxon>
        <taxon>Hypocreomycetidae</taxon>
        <taxon>Hypocreales</taxon>
        <taxon>Nectriaceae</taxon>
        <taxon>Fusarium</taxon>
        <taxon>Fusarium oxysporum species complex</taxon>
    </lineage>
</organism>
<dbReference type="EMBL" id="JH657966">
    <property type="protein sequence ID" value="EXM19124.1"/>
    <property type="molecule type" value="Genomic_DNA"/>
</dbReference>
<proteinExistence type="predicted"/>
<protein>
    <submittedName>
        <fullName evidence="1">Uncharacterized protein</fullName>
    </submittedName>
</protein>
<accession>X0KZR5</accession>
<dbReference type="Proteomes" id="UP000030701">
    <property type="component" value="Unassembled WGS sequence"/>
</dbReference>
<dbReference type="AlphaFoldDB" id="X0KZR5"/>
<gene>
    <name evidence="1" type="ORF">FOTG_12908</name>
</gene>
<dbReference type="HOGENOM" id="CLU_2687914_0_0_1"/>
<reference evidence="1" key="1">
    <citation type="submission" date="2011-11" db="EMBL/GenBank/DDBJ databases">
        <title>The Genome Sequence of Fusarium oxysporum Cotton.</title>
        <authorList>
            <consortium name="The Broad Institute Genome Sequencing Platform"/>
            <person name="Ma L.-J."/>
            <person name="Gale L.R."/>
            <person name="Schwartz D.C."/>
            <person name="Zhou S."/>
            <person name="Corby-Kistler H."/>
            <person name="Young S.K."/>
            <person name="Zeng Q."/>
            <person name="Gargeya S."/>
            <person name="Fitzgerald M."/>
            <person name="Haas B."/>
            <person name="Abouelleil A."/>
            <person name="Alvarado L."/>
            <person name="Arachchi H.M."/>
            <person name="Berlin A."/>
            <person name="Brown A."/>
            <person name="Chapman S.B."/>
            <person name="Chen Z."/>
            <person name="Dunbar C."/>
            <person name="Freedman E."/>
            <person name="Gearin G."/>
            <person name="Goldberg J."/>
            <person name="Griggs A."/>
            <person name="Gujja S."/>
            <person name="Heiman D."/>
            <person name="Howarth C."/>
            <person name="Larson L."/>
            <person name="Lui A."/>
            <person name="MacDonald P.J.P."/>
            <person name="Montmayeur A."/>
            <person name="Murphy C."/>
            <person name="Neiman D."/>
            <person name="Pearson M."/>
            <person name="Priest M."/>
            <person name="Roberts A."/>
            <person name="Saif S."/>
            <person name="Shea T."/>
            <person name="Shenoy N."/>
            <person name="Sisk P."/>
            <person name="Stolte C."/>
            <person name="Sykes S."/>
            <person name="Wortman J."/>
            <person name="Nusbaum C."/>
            <person name="Birren B."/>
        </authorList>
    </citation>
    <scope>NUCLEOTIDE SEQUENCE [LARGE SCALE GENOMIC DNA]</scope>
    <source>
        <strain evidence="1">25433</strain>
    </source>
</reference>